<evidence type="ECO:0000313" key="2">
    <source>
        <dbReference type="EMBL" id="MFC7666624.1"/>
    </source>
</evidence>
<evidence type="ECO:0000313" key="3">
    <source>
        <dbReference type="Proteomes" id="UP001596513"/>
    </source>
</evidence>
<comment type="caution">
    <text evidence="2">The sequence shown here is derived from an EMBL/GenBank/DDBJ whole genome shotgun (WGS) entry which is preliminary data.</text>
</comment>
<feature type="chain" id="PRO_5046361099" evidence="1">
    <location>
        <begin position="23"/>
        <end position="207"/>
    </location>
</feature>
<keyword evidence="1" id="KW-0732">Signal</keyword>
<protein>
    <submittedName>
        <fullName evidence="2">Uncharacterized protein</fullName>
    </submittedName>
</protein>
<gene>
    <name evidence="2" type="ORF">ACFQT0_03715</name>
</gene>
<reference evidence="3" key="1">
    <citation type="journal article" date="2019" name="Int. J. Syst. Evol. Microbiol.">
        <title>The Global Catalogue of Microorganisms (GCM) 10K type strain sequencing project: providing services to taxonomists for standard genome sequencing and annotation.</title>
        <authorList>
            <consortium name="The Broad Institute Genomics Platform"/>
            <consortium name="The Broad Institute Genome Sequencing Center for Infectious Disease"/>
            <person name="Wu L."/>
            <person name="Ma J."/>
        </authorList>
    </citation>
    <scope>NUCLEOTIDE SEQUENCE [LARGE SCALE GENOMIC DNA]</scope>
    <source>
        <strain evidence="3">JCM 19635</strain>
    </source>
</reference>
<dbReference type="EMBL" id="JBHTEK010000001">
    <property type="protein sequence ID" value="MFC7666624.1"/>
    <property type="molecule type" value="Genomic_DNA"/>
</dbReference>
<organism evidence="2 3">
    <name type="scientific">Hymenobacter humi</name>
    <dbReference type="NCBI Taxonomy" id="1411620"/>
    <lineage>
        <taxon>Bacteria</taxon>
        <taxon>Pseudomonadati</taxon>
        <taxon>Bacteroidota</taxon>
        <taxon>Cytophagia</taxon>
        <taxon>Cytophagales</taxon>
        <taxon>Hymenobacteraceae</taxon>
        <taxon>Hymenobacter</taxon>
    </lineage>
</organism>
<dbReference type="Proteomes" id="UP001596513">
    <property type="component" value="Unassembled WGS sequence"/>
</dbReference>
<feature type="signal peptide" evidence="1">
    <location>
        <begin position="1"/>
        <end position="22"/>
    </location>
</feature>
<evidence type="ECO:0000256" key="1">
    <source>
        <dbReference type="SAM" id="SignalP"/>
    </source>
</evidence>
<accession>A0ABW2U0Q0</accession>
<keyword evidence="3" id="KW-1185">Reference proteome</keyword>
<name>A0ABW2U0Q0_9BACT</name>
<sequence>MNPNRLFAGVLWLLALGAPALAQSVPPLQAQATISEPVGARLELASQEARYQTAHDSLMLAAAKVRAEIESRLGLFKTSQGTLGGLHRRVKSYASASGRVVNWAGVAYPTGGTLVKHQIVKHRYGVELEKVVYYDAQGRKVLTERYEGRELTRLELQEFPELLNAPVAKWVFIRGDYLTHWTQAMPSSPKKLSYFFSPKAPRRQRNG</sequence>
<proteinExistence type="predicted"/>
<dbReference type="RefSeq" id="WP_380200487.1">
    <property type="nucleotide sequence ID" value="NZ_JBHTEK010000001.1"/>
</dbReference>